<keyword evidence="1" id="KW-0378">Hydrolase</keyword>
<organism evidence="1 2">
    <name type="scientific">Rubellimicrobium aerolatum</name>
    <dbReference type="NCBI Taxonomy" id="490979"/>
    <lineage>
        <taxon>Bacteria</taxon>
        <taxon>Pseudomonadati</taxon>
        <taxon>Pseudomonadota</taxon>
        <taxon>Alphaproteobacteria</taxon>
        <taxon>Rhodobacterales</taxon>
        <taxon>Roseobacteraceae</taxon>
        <taxon>Rubellimicrobium</taxon>
    </lineage>
</organism>
<dbReference type="Gene3D" id="3.20.20.370">
    <property type="entry name" value="Glycoside hydrolase/deacetylase"/>
    <property type="match status" value="1"/>
</dbReference>
<dbReference type="GO" id="GO:0017168">
    <property type="term" value="F:5-oxoprolinase (ATP-hydrolyzing) activity"/>
    <property type="evidence" value="ECO:0007669"/>
    <property type="project" value="UniProtKB-EC"/>
</dbReference>
<evidence type="ECO:0000313" key="1">
    <source>
        <dbReference type="EMBL" id="MFC5568161.1"/>
    </source>
</evidence>
<dbReference type="InterPro" id="IPR011330">
    <property type="entry name" value="Glyco_hydro/deAcase_b/a-brl"/>
</dbReference>
<dbReference type="InterPro" id="IPR005501">
    <property type="entry name" value="LamB/YcsF/PxpA-like"/>
</dbReference>
<dbReference type="SUPFAM" id="SSF88713">
    <property type="entry name" value="Glycoside hydrolase/deacetylase"/>
    <property type="match status" value="1"/>
</dbReference>
<proteinExistence type="predicted"/>
<protein>
    <submittedName>
        <fullName evidence="1">5-oxoprolinase subunit PxpA</fullName>
        <ecNumber evidence="1">3.5.2.9</ecNumber>
    </submittedName>
</protein>
<gene>
    <name evidence="1" type="primary">pxpA</name>
    <name evidence="1" type="ORF">ACFPOC_17280</name>
</gene>
<dbReference type="PANTHER" id="PTHR30292">
    <property type="entry name" value="UNCHARACTERIZED PROTEIN YBGL-RELATED"/>
    <property type="match status" value="1"/>
</dbReference>
<dbReference type="Proteomes" id="UP001596056">
    <property type="component" value="Unassembled WGS sequence"/>
</dbReference>
<dbReference type="RefSeq" id="WP_209843129.1">
    <property type="nucleotide sequence ID" value="NZ_JAGGJP010000024.1"/>
</dbReference>
<reference evidence="2" key="1">
    <citation type="journal article" date="2019" name="Int. J. Syst. Evol. Microbiol.">
        <title>The Global Catalogue of Microorganisms (GCM) 10K type strain sequencing project: providing services to taxonomists for standard genome sequencing and annotation.</title>
        <authorList>
            <consortium name="The Broad Institute Genomics Platform"/>
            <consortium name="The Broad Institute Genome Sequencing Center for Infectious Disease"/>
            <person name="Wu L."/>
            <person name="Ma J."/>
        </authorList>
    </citation>
    <scope>NUCLEOTIDE SEQUENCE [LARGE SCALE GENOMIC DNA]</scope>
    <source>
        <strain evidence="2">KACC 11588</strain>
    </source>
</reference>
<comment type="caution">
    <text evidence="1">The sequence shown here is derived from an EMBL/GenBank/DDBJ whole genome shotgun (WGS) entry which is preliminary data.</text>
</comment>
<sequence length="246" mass="26552">MQRVSINCDMGEAFGIYSFGDDEACMPFVTHANIACGFHASDPTVMWRTVRAAKRHGIKVGSHPGLPDREGFGRREMKVTRDEVCGMVLYQTGALKAFLDREGVPLSHIKPHGSLFGMAQREMHVAEGIADAAESFGVPVIAFSDCCMSEVFTRRGIPFSCEFYADLDYTSEGRQIISKEHDPVAPEVVAAKIRRAVLEGLVVSIDGGTARVVAESICVHSDTPNAVEVARAVHGALSDLALLDAA</sequence>
<keyword evidence="2" id="KW-1185">Reference proteome</keyword>
<name>A0ABW0SGU5_9RHOB</name>
<dbReference type="EMBL" id="JBHSNA010000028">
    <property type="protein sequence ID" value="MFC5568161.1"/>
    <property type="molecule type" value="Genomic_DNA"/>
</dbReference>
<dbReference type="Pfam" id="PF03746">
    <property type="entry name" value="LamB_YcsF"/>
    <property type="match status" value="1"/>
</dbReference>
<accession>A0ABW0SGU5</accession>
<dbReference type="NCBIfam" id="NF003814">
    <property type="entry name" value="PRK05406.1-3"/>
    <property type="match status" value="1"/>
</dbReference>
<dbReference type="EC" id="3.5.2.9" evidence="1"/>
<dbReference type="PANTHER" id="PTHR30292:SF0">
    <property type="entry name" value="5-OXOPROLINASE SUBUNIT A"/>
    <property type="match status" value="1"/>
</dbReference>
<evidence type="ECO:0000313" key="2">
    <source>
        <dbReference type="Proteomes" id="UP001596056"/>
    </source>
</evidence>